<proteinExistence type="predicted"/>
<comment type="caution">
    <text evidence="1">The sequence shown here is derived from an EMBL/GenBank/DDBJ whole genome shotgun (WGS) entry which is preliminary data.</text>
</comment>
<reference evidence="1 2" key="1">
    <citation type="submission" date="2021-05" db="EMBL/GenBank/DDBJ databases">
        <title>Genome Assembly of Synthetic Allotetraploid Brassica napus Reveals Homoeologous Exchanges between Subgenomes.</title>
        <authorList>
            <person name="Davis J.T."/>
        </authorList>
    </citation>
    <scope>NUCLEOTIDE SEQUENCE [LARGE SCALE GENOMIC DNA]</scope>
    <source>
        <strain evidence="2">cv. Da-Ae</strain>
        <tissue evidence="1">Seedling</tissue>
    </source>
</reference>
<protein>
    <submittedName>
        <fullName evidence="1">Uncharacterized protein</fullName>
    </submittedName>
</protein>
<keyword evidence="2" id="KW-1185">Reference proteome</keyword>
<organism evidence="1 2">
    <name type="scientific">Brassica napus</name>
    <name type="common">Rape</name>
    <dbReference type="NCBI Taxonomy" id="3708"/>
    <lineage>
        <taxon>Eukaryota</taxon>
        <taxon>Viridiplantae</taxon>
        <taxon>Streptophyta</taxon>
        <taxon>Embryophyta</taxon>
        <taxon>Tracheophyta</taxon>
        <taxon>Spermatophyta</taxon>
        <taxon>Magnoliopsida</taxon>
        <taxon>eudicotyledons</taxon>
        <taxon>Gunneridae</taxon>
        <taxon>Pentapetalae</taxon>
        <taxon>rosids</taxon>
        <taxon>malvids</taxon>
        <taxon>Brassicales</taxon>
        <taxon>Brassicaceae</taxon>
        <taxon>Brassiceae</taxon>
        <taxon>Brassica</taxon>
    </lineage>
</organism>
<feature type="non-terminal residue" evidence="1">
    <location>
        <position position="117"/>
    </location>
</feature>
<accession>A0ABQ7XTH7</accession>
<dbReference type="Proteomes" id="UP000824890">
    <property type="component" value="Unassembled WGS sequence"/>
</dbReference>
<name>A0ABQ7XTH7_BRANA</name>
<evidence type="ECO:0000313" key="1">
    <source>
        <dbReference type="EMBL" id="KAH0859231.1"/>
    </source>
</evidence>
<gene>
    <name evidence="1" type="ORF">HID58_087492</name>
</gene>
<evidence type="ECO:0000313" key="2">
    <source>
        <dbReference type="Proteomes" id="UP000824890"/>
    </source>
</evidence>
<sequence>MEEIKKEISNLWEKKCMSIPGPQLHIALKRCRVSLARWKSKTATNSAKKIEELKNLLEKAGGILEIKKPYLVVESWRQKHQILSYGAKQRRCFNRITTIYDNSGKMWNTEERINTTF</sequence>
<dbReference type="EMBL" id="JAGKQM010000019">
    <property type="protein sequence ID" value="KAH0859231.1"/>
    <property type="molecule type" value="Genomic_DNA"/>
</dbReference>